<keyword evidence="2" id="KW-1185">Reference proteome</keyword>
<sequence>MVVLPLTPALAGRIRLNRGRPRVSLLQRLGTTHLTIQPASLGFLVPSFTVPVNKFSNEVVSDFF</sequence>
<name>A0A1G6YVD9_9PROT</name>
<dbReference type="EMBL" id="FMZX01000015">
    <property type="protein sequence ID" value="SDD94310.1"/>
    <property type="molecule type" value="Genomic_DNA"/>
</dbReference>
<evidence type="ECO:0000313" key="1">
    <source>
        <dbReference type="EMBL" id="SDD94310.1"/>
    </source>
</evidence>
<organism evidence="1 2">
    <name type="scientific">Belnapia rosea</name>
    <dbReference type="NCBI Taxonomy" id="938405"/>
    <lineage>
        <taxon>Bacteria</taxon>
        <taxon>Pseudomonadati</taxon>
        <taxon>Pseudomonadota</taxon>
        <taxon>Alphaproteobacteria</taxon>
        <taxon>Acetobacterales</taxon>
        <taxon>Roseomonadaceae</taxon>
        <taxon>Belnapia</taxon>
    </lineage>
</organism>
<proteinExistence type="predicted"/>
<dbReference type="AlphaFoldDB" id="A0A1G6YVD9"/>
<reference evidence="1 2" key="1">
    <citation type="submission" date="2016-10" db="EMBL/GenBank/DDBJ databases">
        <authorList>
            <person name="de Groot N.N."/>
        </authorList>
    </citation>
    <scope>NUCLEOTIDE SEQUENCE [LARGE SCALE GENOMIC DNA]</scope>
    <source>
        <strain evidence="1 2">CPCC 100156</strain>
    </source>
</reference>
<dbReference type="Proteomes" id="UP000198925">
    <property type="component" value="Unassembled WGS sequence"/>
</dbReference>
<accession>A0A1G6YVD9</accession>
<protein>
    <submittedName>
        <fullName evidence="1">Uncharacterized protein</fullName>
    </submittedName>
</protein>
<gene>
    <name evidence="1" type="ORF">SAMN04487779_101521</name>
</gene>
<evidence type="ECO:0000313" key="2">
    <source>
        <dbReference type="Proteomes" id="UP000198925"/>
    </source>
</evidence>